<evidence type="ECO:0000313" key="2">
    <source>
        <dbReference type="Proteomes" id="UP000067523"/>
    </source>
</evidence>
<reference evidence="2" key="1">
    <citation type="submission" date="2015-12" db="EMBL/GenBank/DDBJ databases">
        <authorList>
            <person name="Lauer A."/>
            <person name="Humrighouse B."/>
            <person name="Loparev V."/>
            <person name="Shewmaker P.L."/>
            <person name="Whitney A.M."/>
            <person name="McLaughlin R.W."/>
        </authorList>
    </citation>
    <scope>NUCLEOTIDE SEQUENCE [LARGE SCALE GENOMIC DNA]</scope>
    <source>
        <strain evidence="2">LMG 26678</strain>
    </source>
</reference>
<sequence>MAQDDLQKHLDNAMYGTPLLKPDEQRKYMGTFRERCYLTMTIEQMKKTEDKANFLKELAQHPDATVLLNGAMAIDLQSAYIKLINERQTKFTVVNDFVENTPDALGLVLTATKAVNEEIIDIEQKYPKQTSELSKTEQPKKGFWHKLFH</sequence>
<proteinExistence type="predicted"/>
<dbReference type="Proteomes" id="UP000067523">
    <property type="component" value="Chromosome"/>
</dbReference>
<dbReference type="SUPFAM" id="SSF160515">
    <property type="entry name" value="YueI-like"/>
    <property type="match status" value="1"/>
</dbReference>
<dbReference type="EMBL" id="CP013655">
    <property type="protein sequence ID" value="ALS36373.1"/>
    <property type="molecule type" value="Genomic_DNA"/>
</dbReference>
<protein>
    <recommendedName>
        <fullName evidence="3">DUF1694 domain-containing protein</fullName>
    </recommendedName>
</protein>
<gene>
    <name evidence="1" type="ORF">ATZ35_04120</name>
</gene>
<accession>A0A0U2LUN4</accession>
<dbReference type="InterPro" id="IPR029064">
    <property type="entry name" value="Ribosomal_eL30-like_sf"/>
</dbReference>
<organism evidence="1 2">
    <name type="scientific">Enterococcus rotai</name>
    <dbReference type="NCBI Taxonomy" id="118060"/>
    <lineage>
        <taxon>Bacteria</taxon>
        <taxon>Bacillati</taxon>
        <taxon>Bacillota</taxon>
        <taxon>Bacilli</taxon>
        <taxon>Lactobacillales</taxon>
        <taxon>Enterococcaceae</taxon>
        <taxon>Enterococcus</taxon>
    </lineage>
</organism>
<evidence type="ECO:0008006" key="3">
    <source>
        <dbReference type="Google" id="ProtNLM"/>
    </source>
</evidence>
<evidence type="ECO:0000313" key="1">
    <source>
        <dbReference type="EMBL" id="ALS36373.1"/>
    </source>
</evidence>
<dbReference type="PIRSF" id="PIRSF034303">
    <property type="entry name" value="DUF1694"/>
    <property type="match status" value="1"/>
</dbReference>
<name>A0A0U2LUN4_9ENTE</name>
<dbReference type="Pfam" id="PF07997">
    <property type="entry name" value="DUF1694"/>
    <property type="match status" value="1"/>
</dbReference>
<keyword evidence="2" id="KW-1185">Reference proteome</keyword>
<dbReference type="STRING" id="118060.ATZ35_04120"/>
<dbReference type="AlphaFoldDB" id="A0A0U2LUN4"/>
<dbReference type="KEGG" id="erx:ATZ35_04120"/>
<dbReference type="InterPro" id="IPR012543">
    <property type="entry name" value="DUF1694"/>
</dbReference>
<dbReference type="RefSeq" id="WP_208929624.1">
    <property type="nucleotide sequence ID" value="NZ_CP013655.1"/>
</dbReference>
<dbReference type="Gene3D" id="3.30.1330.30">
    <property type="match status" value="1"/>
</dbReference>